<feature type="region of interest" description="Disordered" evidence="1">
    <location>
        <begin position="322"/>
        <end position="341"/>
    </location>
</feature>
<evidence type="ECO:0000313" key="2">
    <source>
        <dbReference type="EMBL" id="KAF2434206.1"/>
    </source>
</evidence>
<proteinExistence type="predicted"/>
<feature type="region of interest" description="Disordered" evidence="1">
    <location>
        <begin position="355"/>
        <end position="374"/>
    </location>
</feature>
<protein>
    <submittedName>
        <fullName evidence="2">Uncharacterized protein</fullName>
    </submittedName>
</protein>
<keyword evidence="3" id="KW-1185">Reference proteome</keyword>
<evidence type="ECO:0000313" key="3">
    <source>
        <dbReference type="Proteomes" id="UP000800235"/>
    </source>
</evidence>
<evidence type="ECO:0000256" key="1">
    <source>
        <dbReference type="SAM" id="MobiDB-lite"/>
    </source>
</evidence>
<organism evidence="2 3">
    <name type="scientific">Tothia fuscella</name>
    <dbReference type="NCBI Taxonomy" id="1048955"/>
    <lineage>
        <taxon>Eukaryota</taxon>
        <taxon>Fungi</taxon>
        <taxon>Dikarya</taxon>
        <taxon>Ascomycota</taxon>
        <taxon>Pezizomycotina</taxon>
        <taxon>Dothideomycetes</taxon>
        <taxon>Pleosporomycetidae</taxon>
        <taxon>Venturiales</taxon>
        <taxon>Cylindrosympodiaceae</taxon>
        <taxon>Tothia</taxon>
    </lineage>
</organism>
<feature type="compositionally biased region" description="Basic and acidic residues" evidence="1">
    <location>
        <begin position="412"/>
        <end position="421"/>
    </location>
</feature>
<feature type="compositionally biased region" description="Polar residues" evidence="1">
    <location>
        <begin position="355"/>
        <end position="373"/>
    </location>
</feature>
<sequence>MSQPLKYKQVLVEDSGLPWDVGSVHTGKCHSCGDFPREGVYRRCRDCSTSICSAPGCFDVKGLKHDCLSGNNGPFPTLAEEQRILALHGAKVPNRAAGIPEPAEHSVDNWPRYVAAQAAQPIVVSSAPAFNIASMNPPRVYVPRVSRKTATPKTAAKDTPKTPTKGKKRAVPPTVDAEEAPRKVRRIVKAPVPENPAPPTAVSTPSGVPLAVEKNGCRELNIDVSKMNNLRIVLAEGYQVFKTNDGLSYDICMQIKTKDANGGVHAFAEHIARVVDPKTTNLRNPGTHVSLPLDNMEGPAIGEEDAAKFMNAIMSTRVVTAPKQNTKASSAPPATTSTAATSPTVPIAIIADSTRGYTPSKTHNRTMSGWKNSTQEDVRAAIEAKAARLPESPSNEPANTTSQTTVYVQATLRDKSPDYNRSKSSTSSEGAPRAAGLTGSVSPTLAAAEATAEDARAARALATLRKNISELTGDEEGI</sequence>
<feature type="region of interest" description="Disordered" evidence="1">
    <location>
        <begin position="146"/>
        <end position="180"/>
    </location>
</feature>
<name>A0A9P4NYQ6_9PEZI</name>
<dbReference type="AlphaFoldDB" id="A0A9P4NYQ6"/>
<feature type="compositionally biased region" description="Low complexity" evidence="1">
    <location>
        <begin position="328"/>
        <end position="341"/>
    </location>
</feature>
<dbReference type="EMBL" id="MU007017">
    <property type="protein sequence ID" value="KAF2434206.1"/>
    <property type="molecule type" value="Genomic_DNA"/>
</dbReference>
<feature type="region of interest" description="Disordered" evidence="1">
    <location>
        <begin position="411"/>
        <end position="446"/>
    </location>
</feature>
<comment type="caution">
    <text evidence="2">The sequence shown here is derived from an EMBL/GenBank/DDBJ whole genome shotgun (WGS) entry which is preliminary data.</text>
</comment>
<dbReference type="OrthoDB" id="3943179at2759"/>
<gene>
    <name evidence="2" type="ORF">EJ08DRAFT_693751</name>
</gene>
<reference evidence="2" key="1">
    <citation type="journal article" date="2020" name="Stud. Mycol.">
        <title>101 Dothideomycetes genomes: a test case for predicting lifestyles and emergence of pathogens.</title>
        <authorList>
            <person name="Haridas S."/>
            <person name="Albert R."/>
            <person name="Binder M."/>
            <person name="Bloem J."/>
            <person name="Labutti K."/>
            <person name="Salamov A."/>
            <person name="Andreopoulos B."/>
            <person name="Baker S."/>
            <person name="Barry K."/>
            <person name="Bills G."/>
            <person name="Bluhm B."/>
            <person name="Cannon C."/>
            <person name="Castanera R."/>
            <person name="Culley D."/>
            <person name="Daum C."/>
            <person name="Ezra D."/>
            <person name="Gonzalez J."/>
            <person name="Henrissat B."/>
            <person name="Kuo A."/>
            <person name="Liang C."/>
            <person name="Lipzen A."/>
            <person name="Lutzoni F."/>
            <person name="Magnuson J."/>
            <person name="Mondo S."/>
            <person name="Nolan M."/>
            <person name="Ohm R."/>
            <person name="Pangilinan J."/>
            <person name="Park H.-J."/>
            <person name="Ramirez L."/>
            <person name="Alfaro M."/>
            <person name="Sun H."/>
            <person name="Tritt A."/>
            <person name="Yoshinaga Y."/>
            <person name="Zwiers L.-H."/>
            <person name="Turgeon B."/>
            <person name="Goodwin S."/>
            <person name="Spatafora J."/>
            <person name="Crous P."/>
            <person name="Grigoriev I."/>
        </authorList>
    </citation>
    <scope>NUCLEOTIDE SEQUENCE</scope>
    <source>
        <strain evidence="2">CBS 130266</strain>
    </source>
</reference>
<dbReference type="Proteomes" id="UP000800235">
    <property type="component" value="Unassembled WGS sequence"/>
</dbReference>
<accession>A0A9P4NYQ6</accession>